<keyword evidence="3" id="KW-0540">Nuclease</keyword>
<feature type="region of interest" description="Disordered" evidence="8">
    <location>
        <begin position="277"/>
        <end position="296"/>
    </location>
</feature>
<dbReference type="InterPro" id="IPR023091">
    <property type="entry name" value="MetalPrtase_cat_dom_sf_prd"/>
</dbReference>
<evidence type="ECO:0000256" key="4">
    <source>
        <dbReference type="ARBA" id="ARBA00022723"/>
    </source>
</evidence>
<dbReference type="InterPro" id="IPR002036">
    <property type="entry name" value="YbeY"/>
</dbReference>
<evidence type="ECO:0000256" key="7">
    <source>
        <dbReference type="ARBA" id="ARBA00022833"/>
    </source>
</evidence>
<dbReference type="SUPFAM" id="SSF56784">
    <property type="entry name" value="HAD-like"/>
    <property type="match status" value="1"/>
</dbReference>
<name>A0A371E1Q2_MUCPR</name>
<feature type="compositionally biased region" description="Polar residues" evidence="8">
    <location>
        <begin position="277"/>
        <end position="289"/>
    </location>
</feature>
<feature type="non-terminal residue" evidence="9">
    <location>
        <position position="1"/>
    </location>
</feature>
<dbReference type="SUPFAM" id="SSF55486">
    <property type="entry name" value="Metalloproteases ('zincins'), catalytic domain"/>
    <property type="match status" value="1"/>
</dbReference>
<evidence type="ECO:0000313" key="10">
    <source>
        <dbReference type="Proteomes" id="UP000257109"/>
    </source>
</evidence>
<dbReference type="OrthoDB" id="27226at2759"/>
<dbReference type="EMBL" id="QJKJ01017228">
    <property type="protein sequence ID" value="RDX59004.1"/>
    <property type="molecule type" value="Genomic_DNA"/>
</dbReference>
<evidence type="ECO:0000256" key="6">
    <source>
        <dbReference type="ARBA" id="ARBA00022801"/>
    </source>
</evidence>
<dbReference type="PANTHER" id="PTHR46986:SF1">
    <property type="entry name" value="ENDORIBONUCLEASE YBEY, CHLOROPLASTIC"/>
    <property type="match status" value="1"/>
</dbReference>
<evidence type="ECO:0000256" key="3">
    <source>
        <dbReference type="ARBA" id="ARBA00022722"/>
    </source>
</evidence>
<gene>
    <name evidence="9" type="primary">ybeY</name>
    <name evidence="9" type="ORF">CR513_61934</name>
</gene>
<dbReference type="GO" id="GO:0006364">
    <property type="term" value="P:rRNA processing"/>
    <property type="evidence" value="ECO:0007669"/>
    <property type="project" value="InterPro"/>
</dbReference>
<evidence type="ECO:0000313" key="9">
    <source>
        <dbReference type="EMBL" id="RDX59004.1"/>
    </source>
</evidence>
<evidence type="ECO:0000256" key="8">
    <source>
        <dbReference type="SAM" id="MobiDB-lite"/>
    </source>
</evidence>
<keyword evidence="5" id="KW-0255">Endonuclease</keyword>
<comment type="similarity">
    <text evidence="2">Belongs to the endoribonuclease YbeY family.</text>
</comment>
<proteinExistence type="inferred from homology"/>
<dbReference type="NCBIfam" id="TIGR00043">
    <property type="entry name" value="rRNA maturation RNase YbeY"/>
    <property type="match status" value="1"/>
</dbReference>
<dbReference type="GO" id="GO:0046872">
    <property type="term" value="F:metal ion binding"/>
    <property type="evidence" value="ECO:0007669"/>
    <property type="project" value="UniProtKB-KW"/>
</dbReference>
<dbReference type="PROSITE" id="PS01228">
    <property type="entry name" value="COF_1"/>
    <property type="match status" value="1"/>
</dbReference>
<keyword evidence="10" id="KW-1185">Reference proteome</keyword>
<dbReference type="Pfam" id="PF02130">
    <property type="entry name" value="YbeY"/>
    <property type="match status" value="1"/>
</dbReference>
<dbReference type="PANTHER" id="PTHR46986">
    <property type="entry name" value="ENDORIBONUCLEASE YBEY, CHLOROPLASTIC"/>
    <property type="match status" value="1"/>
</dbReference>
<dbReference type="Pfam" id="PF08282">
    <property type="entry name" value="Hydrolase_3"/>
    <property type="match status" value="1"/>
</dbReference>
<dbReference type="InterPro" id="IPR036412">
    <property type="entry name" value="HAD-like_sf"/>
</dbReference>
<dbReference type="InterPro" id="IPR020549">
    <property type="entry name" value="YbeY_CS"/>
</dbReference>
<organism evidence="9 10">
    <name type="scientific">Mucuna pruriens</name>
    <name type="common">Velvet bean</name>
    <name type="synonym">Dolichos pruriens</name>
    <dbReference type="NCBI Taxonomy" id="157652"/>
    <lineage>
        <taxon>Eukaryota</taxon>
        <taxon>Viridiplantae</taxon>
        <taxon>Streptophyta</taxon>
        <taxon>Embryophyta</taxon>
        <taxon>Tracheophyta</taxon>
        <taxon>Spermatophyta</taxon>
        <taxon>Magnoliopsida</taxon>
        <taxon>eudicotyledons</taxon>
        <taxon>Gunneridae</taxon>
        <taxon>Pentapetalae</taxon>
        <taxon>rosids</taxon>
        <taxon>fabids</taxon>
        <taxon>Fabales</taxon>
        <taxon>Fabaceae</taxon>
        <taxon>Papilionoideae</taxon>
        <taxon>50 kb inversion clade</taxon>
        <taxon>NPAAA clade</taxon>
        <taxon>indigoferoid/millettioid clade</taxon>
        <taxon>Phaseoleae</taxon>
        <taxon>Mucuna</taxon>
    </lineage>
</organism>
<keyword evidence="7" id="KW-0862">Zinc</keyword>
<dbReference type="STRING" id="157652.A0A371E1Q2"/>
<protein>
    <submittedName>
        <fullName evidence="9">YbeY</fullName>
    </submittedName>
</protein>
<evidence type="ECO:0000256" key="2">
    <source>
        <dbReference type="ARBA" id="ARBA00010875"/>
    </source>
</evidence>
<reference evidence="9" key="1">
    <citation type="submission" date="2018-05" db="EMBL/GenBank/DDBJ databases">
        <title>Draft genome of Mucuna pruriens seed.</title>
        <authorList>
            <person name="Nnadi N.E."/>
            <person name="Vos R."/>
            <person name="Hasami M.H."/>
            <person name="Devisetty U.K."/>
            <person name="Aguiy J.C."/>
        </authorList>
    </citation>
    <scope>NUCLEOTIDE SEQUENCE [LARGE SCALE GENOMIC DNA]</scope>
    <source>
        <strain evidence="9">JCA_2017</strain>
    </source>
</reference>
<comment type="caution">
    <text evidence="9">The sequence shown here is derived from an EMBL/GenBank/DDBJ whole genome shotgun (WGS) entry which is preliminary data.</text>
</comment>
<dbReference type="GO" id="GO:0004519">
    <property type="term" value="F:endonuclease activity"/>
    <property type="evidence" value="ECO:0007669"/>
    <property type="project" value="UniProtKB-KW"/>
</dbReference>
<dbReference type="GO" id="GO:0004222">
    <property type="term" value="F:metalloendopeptidase activity"/>
    <property type="evidence" value="ECO:0007669"/>
    <property type="project" value="InterPro"/>
</dbReference>
<dbReference type="HAMAP" id="MF_00009">
    <property type="entry name" value="Endoribonucl_YbeY"/>
    <property type="match status" value="1"/>
</dbReference>
<comment type="cofactor">
    <cofactor evidence="1">
        <name>Zn(2+)</name>
        <dbReference type="ChEBI" id="CHEBI:29105"/>
    </cofactor>
</comment>
<evidence type="ECO:0000256" key="1">
    <source>
        <dbReference type="ARBA" id="ARBA00001947"/>
    </source>
</evidence>
<evidence type="ECO:0000256" key="5">
    <source>
        <dbReference type="ARBA" id="ARBA00022759"/>
    </source>
</evidence>
<keyword evidence="6" id="KW-0378">Hydrolase</keyword>
<dbReference type="AlphaFoldDB" id="A0A371E1Q2"/>
<dbReference type="Proteomes" id="UP000257109">
    <property type="component" value="Unassembled WGS sequence"/>
</dbReference>
<dbReference type="Gene3D" id="3.40.50.1000">
    <property type="entry name" value="HAD superfamily/HAD-like"/>
    <property type="match status" value="1"/>
</dbReference>
<dbReference type="Gene3D" id="3.40.390.30">
    <property type="entry name" value="Metalloproteases ('zincins'), catalytic domain"/>
    <property type="match status" value="1"/>
</dbReference>
<keyword evidence="4" id="KW-0479">Metal-binding</keyword>
<feature type="non-terminal residue" evidence="9">
    <location>
        <position position="384"/>
    </location>
</feature>
<dbReference type="PROSITE" id="PS01306">
    <property type="entry name" value="UPF0054"/>
    <property type="match status" value="1"/>
</dbReference>
<dbReference type="InterPro" id="IPR023214">
    <property type="entry name" value="HAD_sf"/>
</dbReference>
<sequence>MLPRFSHLLRHPPPLHAMARALACATPPPHFFPASTNNVTSRRVSLPSKFSLFGRSFHALARCRSEGTRPVVGVRAAQREYRKGRRRAPKNKQKELELCVGICVEEDLPDDPEILSIAELLRLNVPMAMKLVFDGLKGSEYKTRDTAISDVGGFDSVELSVLLCNDEFIRKLNKEWRDEDCATDVLSMSQHVPGLKLPILMLGDIVISVETAARQAEERGHTLLDEIRILMVHGLLHLLGFDHEISEEAEVEMEKEEEILLKSLDWKGKGLIKSACDSETNSNSNFHQGSSDDRKKEGSLRFYKPKFSYIFCDMDGTLLNRKSQISSTTANALREASSRGVKIVIATGKARPAVIDIFKMVDLAGKDGIVSEFSPGVFLQVIFC</sequence>
<accession>A0A371E1Q2</accession>